<gene>
    <name evidence="3" type="ORF">J0911_10075</name>
</gene>
<evidence type="ECO:0000259" key="2">
    <source>
        <dbReference type="SMART" id="SM00943"/>
    </source>
</evidence>
<proteinExistence type="predicted"/>
<keyword evidence="1" id="KW-0378">Hydrolase</keyword>
<dbReference type="SMART" id="SM00943">
    <property type="entry name" value="Prim-Pol"/>
    <property type="match status" value="1"/>
</dbReference>
<dbReference type="PANTHER" id="PTHR35372:SF2">
    <property type="entry name" value="SF3 HELICASE DOMAIN-CONTAINING PROTEIN"/>
    <property type="match status" value="1"/>
</dbReference>
<sequence>MNATHAGSSLADKHHATLLAAALEYAASGWHVFPLTPGTKRPATPRHAAAECDRTDPWCRSGHTGWEQRATNDLDRITRAWSTRPFGIGIATGPSGLLVVDTDLAKPDTKTPEHWSSRGVSTGEAVLADLADQAGTVLPATWTVTTPSGGVHRYYRRPEAGPGAELGNSAGRLGWLIDTRGLGGYVVAPPSLAGGRAYEVADSAEVADLPAWITERLAPSSPTSPTPGTVRHITPRLGANVPRYVAAAVHGEARKVRELGQGGRNHGLFCSAVALGQLVAGGALPAPDAYDALLSAASVHFGIGAPPFTQAEAAQTIRSGFRRGANNPRTAA</sequence>
<evidence type="ECO:0000313" key="3">
    <source>
        <dbReference type="EMBL" id="MBO0609378.1"/>
    </source>
</evidence>
<organism evidence="3 4">
    <name type="scientific">Myceligenerans salitolerans</name>
    <dbReference type="NCBI Taxonomy" id="1230528"/>
    <lineage>
        <taxon>Bacteria</taxon>
        <taxon>Bacillati</taxon>
        <taxon>Actinomycetota</taxon>
        <taxon>Actinomycetes</taxon>
        <taxon>Micrococcales</taxon>
        <taxon>Promicromonosporaceae</taxon>
        <taxon>Myceligenerans</taxon>
    </lineage>
</organism>
<dbReference type="Proteomes" id="UP000664617">
    <property type="component" value="Unassembled WGS sequence"/>
</dbReference>
<dbReference type="InterPro" id="IPR051620">
    <property type="entry name" value="ORF904-like_C"/>
</dbReference>
<comment type="caution">
    <text evidence="3">The sequence shown here is derived from an EMBL/GenBank/DDBJ whole genome shotgun (WGS) entry which is preliminary data.</text>
</comment>
<dbReference type="Pfam" id="PF09250">
    <property type="entry name" value="Prim-Pol"/>
    <property type="match status" value="1"/>
</dbReference>
<keyword evidence="4" id="KW-1185">Reference proteome</keyword>
<accession>A0ABS3I8N6</accession>
<evidence type="ECO:0000256" key="1">
    <source>
        <dbReference type="ARBA" id="ARBA00022801"/>
    </source>
</evidence>
<name>A0ABS3I8N6_9MICO</name>
<dbReference type="PANTHER" id="PTHR35372">
    <property type="entry name" value="ATP BINDING PROTEIN-RELATED"/>
    <property type="match status" value="1"/>
</dbReference>
<dbReference type="CDD" id="cd04859">
    <property type="entry name" value="Prim_Pol"/>
    <property type="match status" value="1"/>
</dbReference>
<protein>
    <submittedName>
        <fullName evidence="3">Bifunctional DNA primase/polymerase</fullName>
    </submittedName>
</protein>
<dbReference type="RefSeq" id="WP_207275341.1">
    <property type="nucleotide sequence ID" value="NZ_JAFMPK010000041.1"/>
</dbReference>
<evidence type="ECO:0000313" key="4">
    <source>
        <dbReference type="Proteomes" id="UP000664617"/>
    </source>
</evidence>
<feature type="domain" description="DNA primase/polymerase bifunctional N-terminal" evidence="2">
    <location>
        <begin position="22"/>
        <end position="213"/>
    </location>
</feature>
<dbReference type="InterPro" id="IPR015330">
    <property type="entry name" value="DNA_primase/pol_bifunc_N"/>
</dbReference>
<dbReference type="EMBL" id="JAFMPK010000041">
    <property type="protein sequence ID" value="MBO0609378.1"/>
    <property type="molecule type" value="Genomic_DNA"/>
</dbReference>
<dbReference type="SUPFAM" id="SSF56747">
    <property type="entry name" value="Prim-pol domain"/>
    <property type="match status" value="1"/>
</dbReference>
<reference evidence="4" key="1">
    <citation type="submission" date="2023-07" db="EMBL/GenBank/DDBJ databases">
        <title>Myceligenerans salitolerans sp. nov., a halotolerant actinomycete isolated from a salt lake in Xinjiang, China.</title>
        <authorList>
            <person name="Guan T."/>
        </authorList>
    </citation>
    <scope>NUCLEOTIDE SEQUENCE [LARGE SCALE GENOMIC DNA]</scope>
    <source>
        <strain evidence="4">XHU 5031</strain>
    </source>
</reference>